<organism evidence="2 3">
    <name type="scientific">Dendrobium thyrsiflorum</name>
    <name type="common">Pinecone-like raceme dendrobium</name>
    <name type="synonym">Orchid</name>
    <dbReference type="NCBI Taxonomy" id="117978"/>
    <lineage>
        <taxon>Eukaryota</taxon>
        <taxon>Viridiplantae</taxon>
        <taxon>Streptophyta</taxon>
        <taxon>Embryophyta</taxon>
        <taxon>Tracheophyta</taxon>
        <taxon>Spermatophyta</taxon>
        <taxon>Magnoliopsida</taxon>
        <taxon>Liliopsida</taxon>
        <taxon>Asparagales</taxon>
        <taxon>Orchidaceae</taxon>
        <taxon>Epidendroideae</taxon>
        <taxon>Malaxideae</taxon>
        <taxon>Dendrobiinae</taxon>
        <taxon>Dendrobium</taxon>
    </lineage>
</organism>
<feature type="region of interest" description="Disordered" evidence="1">
    <location>
        <begin position="1"/>
        <end position="30"/>
    </location>
</feature>
<evidence type="ECO:0000313" key="2">
    <source>
        <dbReference type="EMBL" id="KAL0910438.1"/>
    </source>
</evidence>
<gene>
    <name evidence="2" type="ORF">M5K25_021422</name>
</gene>
<protein>
    <submittedName>
        <fullName evidence="2">Uncharacterized protein</fullName>
    </submittedName>
</protein>
<reference evidence="2 3" key="1">
    <citation type="journal article" date="2024" name="Plant Biotechnol. J.">
        <title>Dendrobium thyrsiflorum genome and its molecular insights into genes involved in important horticultural traits.</title>
        <authorList>
            <person name="Chen B."/>
            <person name="Wang J.Y."/>
            <person name="Zheng P.J."/>
            <person name="Li K.L."/>
            <person name="Liang Y.M."/>
            <person name="Chen X.F."/>
            <person name="Zhang C."/>
            <person name="Zhao X."/>
            <person name="He X."/>
            <person name="Zhang G.Q."/>
            <person name="Liu Z.J."/>
            <person name="Xu Q."/>
        </authorList>
    </citation>
    <scope>NUCLEOTIDE SEQUENCE [LARGE SCALE GENOMIC DNA]</scope>
    <source>
        <strain evidence="2">GZMU011</strain>
    </source>
</reference>
<evidence type="ECO:0000256" key="1">
    <source>
        <dbReference type="SAM" id="MobiDB-lite"/>
    </source>
</evidence>
<evidence type="ECO:0000313" key="3">
    <source>
        <dbReference type="Proteomes" id="UP001552299"/>
    </source>
</evidence>
<accession>A0ABD0UJR0</accession>
<comment type="caution">
    <text evidence="2">The sequence shown here is derived from an EMBL/GenBank/DDBJ whole genome shotgun (WGS) entry which is preliminary data.</text>
</comment>
<name>A0ABD0UJR0_DENTH</name>
<dbReference type="EMBL" id="JANQDX010000016">
    <property type="protein sequence ID" value="KAL0910438.1"/>
    <property type="molecule type" value="Genomic_DNA"/>
</dbReference>
<feature type="compositionally biased region" description="Acidic residues" evidence="1">
    <location>
        <begin position="1"/>
        <end position="10"/>
    </location>
</feature>
<proteinExistence type="predicted"/>
<dbReference type="AlphaFoldDB" id="A0ABD0UJR0"/>
<dbReference type="Proteomes" id="UP001552299">
    <property type="component" value="Unassembled WGS sequence"/>
</dbReference>
<keyword evidence="3" id="KW-1185">Reference proteome</keyword>
<sequence length="128" mass="13973">MQAEDPVEDGGLDRLANGRSHQRKSAKSANSRILSRLVSATYKAELYCHEISFIKIEMLMMSISHDFHSELVAAVLKSASFASDSASQNEVVFPVLETVCSTASGFTLPFTVTFCSFKSTSNDSTPEK</sequence>